<evidence type="ECO:0000256" key="1">
    <source>
        <dbReference type="ARBA" id="ARBA00000900"/>
    </source>
</evidence>
<comment type="catalytic activity">
    <reaction evidence="1 10">
        <text>S-ubiquitinyl-[E2 ubiquitin-conjugating enzyme]-L-cysteine + [acceptor protein]-L-lysine = [E2 ubiquitin-conjugating enzyme]-L-cysteine + N(6)-ubiquitinyl-[acceptor protein]-L-lysine.</text>
        <dbReference type="EC" id="2.3.2.27"/>
    </reaction>
</comment>
<dbReference type="Pfam" id="PF18995">
    <property type="entry name" value="PRT6_C"/>
    <property type="match status" value="1"/>
</dbReference>
<comment type="similarity">
    <text evidence="8 10">Belongs to the E3 ubiquitin-protein ligase UBR1-like family.</text>
</comment>
<dbReference type="Gene3D" id="1.10.10.2670">
    <property type="entry name" value="E3 ubiquitin-protein ligase"/>
    <property type="match status" value="1"/>
</dbReference>
<dbReference type="InterPro" id="IPR014719">
    <property type="entry name" value="Ribosomal_bL12_C/ClpS-like"/>
</dbReference>
<keyword evidence="4 10" id="KW-0479">Metal-binding</keyword>
<proteinExistence type="inferred from homology"/>
<dbReference type="GO" id="GO:0005737">
    <property type="term" value="C:cytoplasm"/>
    <property type="evidence" value="ECO:0007669"/>
    <property type="project" value="TreeGrafter"/>
</dbReference>
<evidence type="ECO:0000256" key="5">
    <source>
        <dbReference type="ARBA" id="ARBA00022771"/>
    </source>
</evidence>
<dbReference type="InterPro" id="IPR042065">
    <property type="entry name" value="E3_ELL-like"/>
</dbReference>
<sequence>MDESLGTDMDVEQQLPVFIQCSSSNVVNDWKQKFEAGTLSITDFKEHWKIWVPHLLSPEPKSSCLDWSFDEDKVQKVLFDSLEEFICDGLPEEIFQKVSQMDNPPSVCGRVFKMGEPTYNCRECGMDATCVLCVDCFKKSTHRHHKYKMGTSNAGGCCDCGDVEAWKKEPYCDVHIIGTQKRHEAGSILPPDLAERARLTFSSVLRYAYQLLTTDYGPGIPLDLKVPPEDVLQITYSHNSDNFCTVLYNDEFHTFEHVINTLVRSLKCSQKDAIEFVTNIDREGRAAVKCSNFSHCEDLKGEIERFTSRHGNRPIKVAVVNSVVVAHQIYAMRLLTWLQKLLGYSESFRILFSEVSLEEKSPDLSIVEGILIKDSQLWKAARLHWHRLFISGMLMEYESKKSFARVFTKKYGAIMKDFIRDDHDHSFSVGSMAVQIYTVPTLAHYLIASEDVLFILLSTFIAECTRKLNKKKKLEFERNLPNAHFKRAQYILYDLRYLLGVPPDTWTPELRQGFLHGLNFLLDLLSYMQGMDEVTRQIGQHMEYEPEWESAFNLHIKLAPVITLFLQWCGTDKEILVKAYRATMRQLCADESLDLGQLGEVREVGDHSVACLHYDVSTQPVSIHLPLSRFLAGLYIHLDKFGLSFNSPDLISDKILRLTPEQLIEPVLRTQVMISQVHAGMWRRNGYSLLNQIYFYHNVKCRNEMLDKDIILLQIGASLIESNEFLIHLLNKFNLINWVTPNFEQNSLKSPEEESIRQTTSLVEEFLHLLILITGERFMPGIGKVTSDDCIKKEVIQQLCIKPLPHSELNKALPDDSNHETGLERVINEIADFKKPVQSSGKGVYELKADLYERYNVFFYHYSREEVSRSEEEQRKRRKANKELECVPPPKLPAMQPSFSMVTNLLQCDVMLHIMSLVLERSINLRARSFSESQLHKMLHLIGYALHEEESGNYQFFMFTDRAEKFNLEQHIEELCTSPRVEAHKDLLTWTLAKFRSVSAPRRRAAQTESSLPSAGTDDSASTPDKAQNVAPVENEEETKARRAEKDRRAKLAAERRAKVMAQMQAQQNSFMKENAKMFEENASPAKQQELPVPDDQESSCMDVVENPVSLGPNQTPRPNSQPLYYTCILCQEEQALTKANDALVLAAFVQQSTVMFRNRSSDRADFKVNSLYISAEHQGPAPHTSTCGHVMHSSCWSKYFDNILAKENRRPYRLRQPTSFDIEKNEFLCPLCECLSNTALPLIPALSSIQTSTPTENAEVIVHMDFDAWLSIVEMVLEHKKRLKKVKSSSECQGSSSSKQPKISHDSGGEDQDLATPPSGSSGGDEGRGEASLLEVGDTPPASTGAGNDGGQASGGVGGGASTATTGDEGDDEDEEEEDVEMFPVEAEVVLPRFLASVEFLSDVAAMETVPTDNSEPTPSTSSSGGLATDSKGLLSASILDMVNLFSQATYTKGLDLNPHQGDPRVSLMTWKSCAYTIRSLEWQMRDLNKPLLGEFSSRQQDCLSGLVRVSSILSAISVKEQVVNSHATKLLSLILDAGSEGDSCLLDWDPFSVLVPLTITLPSIFYSEDTTPIPLGTQLELQSLTLILIAHLAQIILTVKYEEPEFSMEDSTDPPATEDKDTSCLTEIVKILLGPSVDLPCPPSRFWSWVTSQASPFLRCCVIFYHFLTDIPAPMSLTTLGGDTWHNMCSYLGLPTGCDALLNTPGVIKLIRKWKANEKLKDKVVTQDRKPLEINKLINLPEDYSELINTVSLFTCPNSDREDSRNPALCLICGDMLCSQSYCCQTELFFKMSVSNVGACTYHSHFCGAGVGVFLRVRECEVLFLASPNRGCFMSPPYLDDYGETDQGLRRGNPLRLCQDGYKKLQRLWLSHGIHEEISRSIEASHNMITTQWQHI</sequence>
<dbReference type="InterPro" id="IPR044046">
    <property type="entry name" value="E3_ligase_UBR-like_C"/>
</dbReference>
<evidence type="ECO:0000313" key="13">
    <source>
        <dbReference type="EMBL" id="CAG6632729.1"/>
    </source>
</evidence>
<evidence type="ECO:0000256" key="2">
    <source>
        <dbReference type="ARBA" id="ARBA00004906"/>
    </source>
</evidence>
<dbReference type="CDD" id="cd19672">
    <property type="entry name" value="UBR-box_UBR1_like"/>
    <property type="match status" value="1"/>
</dbReference>
<dbReference type="EMBL" id="HBUF01080554">
    <property type="protein sequence ID" value="CAG6632747.1"/>
    <property type="molecule type" value="Transcribed_RNA"/>
</dbReference>
<comment type="function">
    <text evidence="10">Ubiquitin ligase protein which is a component of the N-end rule pathway. Recognizes and binds to proteins bearing specific N-terminal residues that are destabilizing according to the N-end rule, leading to their ubiquitination and subsequent degradation.</text>
</comment>
<feature type="compositionally biased region" description="Low complexity" evidence="11">
    <location>
        <begin position="1412"/>
        <end position="1425"/>
    </location>
</feature>
<feature type="region of interest" description="Disordered" evidence="11">
    <location>
        <begin position="1001"/>
        <end position="1054"/>
    </location>
</feature>
<evidence type="ECO:0000256" key="3">
    <source>
        <dbReference type="ARBA" id="ARBA00022679"/>
    </source>
</evidence>
<protein>
    <recommendedName>
        <fullName evidence="10">E3 ubiquitin-protein ligase</fullName>
        <ecNumber evidence="10">2.3.2.27</ecNumber>
    </recommendedName>
</protein>
<dbReference type="SUPFAM" id="SSF46785">
    <property type="entry name" value="Winged helix' DNA-binding domain"/>
    <property type="match status" value="1"/>
</dbReference>
<dbReference type="GO" id="GO:0016567">
    <property type="term" value="P:protein ubiquitination"/>
    <property type="evidence" value="ECO:0007669"/>
    <property type="project" value="UniProtKB-UniRule"/>
</dbReference>
<feature type="region of interest" description="Disordered" evidence="11">
    <location>
        <begin position="1410"/>
        <end position="1429"/>
    </location>
</feature>
<dbReference type="SMART" id="SM00396">
    <property type="entry name" value="ZnF_UBR1"/>
    <property type="match status" value="1"/>
</dbReference>
<feature type="compositionally biased region" description="Basic and acidic residues" evidence="11">
    <location>
        <begin position="1038"/>
        <end position="1054"/>
    </location>
</feature>
<dbReference type="GO" id="GO:0000151">
    <property type="term" value="C:ubiquitin ligase complex"/>
    <property type="evidence" value="ECO:0007669"/>
    <property type="project" value="TreeGrafter"/>
</dbReference>
<dbReference type="PANTHER" id="PTHR21497:SF24">
    <property type="entry name" value="E3 UBIQUITIN-PROTEIN LIGASE UBR1"/>
    <property type="match status" value="1"/>
</dbReference>
<keyword evidence="7 10" id="KW-0862">Zinc</keyword>
<dbReference type="PROSITE" id="PS51157">
    <property type="entry name" value="ZF_UBR"/>
    <property type="match status" value="1"/>
</dbReference>
<organism evidence="13">
    <name type="scientific">Cacopsylla melanoneura</name>
    <dbReference type="NCBI Taxonomy" id="428564"/>
    <lineage>
        <taxon>Eukaryota</taxon>
        <taxon>Metazoa</taxon>
        <taxon>Ecdysozoa</taxon>
        <taxon>Arthropoda</taxon>
        <taxon>Hexapoda</taxon>
        <taxon>Insecta</taxon>
        <taxon>Pterygota</taxon>
        <taxon>Neoptera</taxon>
        <taxon>Paraneoptera</taxon>
        <taxon>Hemiptera</taxon>
        <taxon>Sternorrhyncha</taxon>
        <taxon>Psylloidea</taxon>
        <taxon>Psyllidae</taxon>
        <taxon>Psyllinae</taxon>
        <taxon>Cacopsylla</taxon>
    </lineage>
</organism>
<dbReference type="InterPro" id="IPR055194">
    <property type="entry name" value="UBR1-like_WH"/>
</dbReference>
<dbReference type="InterPro" id="IPR036390">
    <property type="entry name" value="WH_DNA-bd_sf"/>
</dbReference>
<dbReference type="InterPro" id="IPR003126">
    <property type="entry name" value="Znf_UBR"/>
</dbReference>
<feature type="compositionally biased region" description="Polar residues" evidence="11">
    <location>
        <begin position="1007"/>
        <end position="1026"/>
    </location>
</feature>
<dbReference type="EMBL" id="HBUF01080557">
    <property type="protein sequence ID" value="CAG6632756.1"/>
    <property type="molecule type" value="Transcribed_RNA"/>
</dbReference>
<evidence type="ECO:0000256" key="8">
    <source>
        <dbReference type="ARBA" id="ARBA00046341"/>
    </source>
</evidence>
<dbReference type="PANTHER" id="PTHR21497">
    <property type="entry name" value="UBIQUITIN LIGASE E3 ALPHA-RELATED"/>
    <property type="match status" value="1"/>
</dbReference>
<dbReference type="GO" id="GO:0008270">
    <property type="term" value="F:zinc ion binding"/>
    <property type="evidence" value="ECO:0007669"/>
    <property type="project" value="UniProtKB-UniRule"/>
</dbReference>
<feature type="domain" description="UBR-type" evidence="12">
    <location>
        <begin position="106"/>
        <end position="177"/>
    </location>
</feature>
<dbReference type="Pfam" id="PF02207">
    <property type="entry name" value="zf-UBR"/>
    <property type="match status" value="1"/>
</dbReference>
<dbReference type="EC" id="2.3.2.27" evidence="10"/>
<dbReference type="Gene3D" id="2.10.110.30">
    <property type="match status" value="1"/>
</dbReference>
<keyword evidence="6 10" id="KW-0833">Ubl conjugation pathway</keyword>
<dbReference type="FunFam" id="2.10.110.30:FF:000001">
    <property type="entry name" value="E3 ubiquitin-protein ligase UBR2 isoform 1"/>
    <property type="match status" value="1"/>
</dbReference>
<accession>A0A8D8QJU5</accession>
<evidence type="ECO:0000256" key="7">
    <source>
        <dbReference type="ARBA" id="ARBA00022833"/>
    </source>
</evidence>
<dbReference type="GO" id="GO:0071596">
    <property type="term" value="P:ubiquitin-dependent protein catabolic process via the N-end rule pathway"/>
    <property type="evidence" value="ECO:0007669"/>
    <property type="project" value="UniProtKB-UniRule"/>
</dbReference>
<evidence type="ECO:0000259" key="12">
    <source>
        <dbReference type="PROSITE" id="PS51157"/>
    </source>
</evidence>
<dbReference type="Pfam" id="PF02617">
    <property type="entry name" value="ClpS"/>
    <property type="match status" value="1"/>
</dbReference>
<evidence type="ECO:0000256" key="10">
    <source>
        <dbReference type="RuleBase" id="RU366018"/>
    </source>
</evidence>
<keyword evidence="5 10" id="KW-0863">Zinc-finger</keyword>
<keyword evidence="3 10" id="KW-0808">Transferase</keyword>
<dbReference type="EMBL" id="HBUF01080556">
    <property type="protein sequence ID" value="CAG6632753.1"/>
    <property type="molecule type" value="Transcribed_RNA"/>
</dbReference>
<dbReference type="Gene3D" id="3.30.1390.10">
    <property type="match status" value="1"/>
</dbReference>
<dbReference type="EMBL" id="HBUF01080548">
    <property type="protein sequence ID" value="CAG6632729.1"/>
    <property type="molecule type" value="Transcribed_RNA"/>
</dbReference>
<evidence type="ECO:0000256" key="9">
    <source>
        <dbReference type="PROSITE-ProRule" id="PRU00508"/>
    </source>
</evidence>
<name>A0A8D8QJU5_9HEMI</name>
<dbReference type="GO" id="GO:0061630">
    <property type="term" value="F:ubiquitin protein ligase activity"/>
    <property type="evidence" value="ECO:0007669"/>
    <property type="project" value="UniProtKB-UniRule"/>
</dbReference>
<dbReference type="Pfam" id="PF22960">
    <property type="entry name" value="WHD_UBR1"/>
    <property type="match status" value="1"/>
</dbReference>
<feature type="compositionally biased region" description="Gly residues" evidence="11">
    <location>
        <begin position="1348"/>
        <end position="1362"/>
    </location>
</feature>
<reference evidence="13" key="1">
    <citation type="submission" date="2021-05" db="EMBL/GenBank/DDBJ databases">
        <authorList>
            <person name="Alioto T."/>
            <person name="Alioto T."/>
            <person name="Gomez Garrido J."/>
        </authorList>
    </citation>
    <scope>NUCLEOTIDE SEQUENCE</scope>
</reference>
<feature type="region of interest" description="Disordered" evidence="11">
    <location>
        <begin position="1287"/>
        <end position="1381"/>
    </location>
</feature>
<evidence type="ECO:0000256" key="6">
    <source>
        <dbReference type="ARBA" id="ARBA00022786"/>
    </source>
</evidence>
<dbReference type="InterPro" id="IPR039164">
    <property type="entry name" value="UBR1-like"/>
</dbReference>
<comment type="pathway">
    <text evidence="2 10">Protein modification; protein ubiquitination.</text>
</comment>
<dbReference type="UniPathway" id="UPA00143"/>
<evidence type="ECO:0000256" key="11">
    <source>
        <dbReference type="SAM" id="MobiDB-lite"/>
    </source>
</evidence>
<feature type="compositionally biased region" description="Low complexity" evidence="11">
    <location>
        <begin position="1290"/>
        <end position="1299"/>
    </location>
</feature>
<evidence type="ECO:0000256" key="4">
    <source>
        <dbReference type="ARBA" id="ARBA00022723"/>
    </source>
</evidence>
<dbReference type="InterPro" id="IPR003769">
    <property type="entry name" value="ClpS_core"/>
</dbReference>
<feature type="region of interest" description="Disordered" evidence="11">
    <location>
        <begin position="1081"/>
        <end position="1100"/>
    </location>
</feature>
<dbReference type="EMBL" id="HBUF01080555">
    <property type="protein sequence ID" value="CAG6632750.1"/>
    <property type="molecule type" value="Transcribed_RNA"/>
</dbReference>
<dbReference type="SUPFAM" id="SSF54736">
    <property type="entry name" value="ClpS-like"/>
    <property type="match status" value="1"/>
</dbReference>
<feature type="compositionally biased region" description="Acidic residues" evidence="11">
    <location>
        <begin position="1369"/>
        <end position="1381"/>
    </location>
</feature>
<feature type="zinc finger region" description="UBR-type" evidence="9">
    <location>
        <begin position="106"/>
        <end position="177"/>
    </location>
</feature>